<accession>E9HYG7</accession>
<name>E9HYG7_DAPPU</name>
<evidence type="ECO:0000313" key="3">
    <source>
        <dbReference type="Proteomes" id="UP000000305"/>
    </source>
</evidence>
<sequence>MAIAKKVSRICTKSCSAVDSKLLLKTVENPGMLRPSAPLGQANPTAGLLPCPNPVENPGMLRPSAPLGQAHPTADWWQNQGVQKAYLSGLVEPSRPPAGGRRHRRTKTTNAFQRRLHFALVLRFKSALADNTNGEKALAHALVDKEDHSSFQALHIFDLIICFTWFEEKGTDKKLPYSSSWVRLLASVELSEVAGCRNASISETKMSHAEDDCLNSLTLSRAAEKARLMAVRADIDGGSERFRISRTAHESVNTTQKPAIPRLW</sequence>
<evidence type="ECO:0000256" key="1">
    <source>
        <dbReference type="SAM" id="MobiDB-lite"/>
    </source>
</evidence>
<keyword evidence="3" id="KW-1185">Reference proteome</keyword>
<reference evidence="2 3" key="1">
    <citation type="journal article" date="2011" name="Science">
        <title>The ecoresponsive genome of Daphnia pulex.</title>
        <authorList>
            <person name="Colbourne J.K."/>
            <person name="Pfrender M.E."/>
            <person name="Gilbert D."/>
            <person name="Thomas W.K."/>
            <person name="Tucker A."/>
            <person name="Oakley T.H."/>
            <person name="Tokishita S."/>
            <person name="Aerts A."/>
            <person name="Arnold G.J."/>
            <person name="Basu M.K."/>
            <person name="Bauer D.J."/>
            <person name="Caceres C.E."/>
            <person name="Carmel L."/>
            <person name="Casola C."/>
            <person name="Choi J.H."/>
            <person name="Detter J.C."/>
            <person name="Dong Q."/>
            <person name="Dusheyko S."/>
            <person name="Eads B.D."/>
            <person name="Frohlich T."/>
            <person name="Geiler-Samerotte K.A."/>
            <person name="Gerlach D."/>
            <person name="Hatcher P."/>
            <person name="Jogdeo S."/>
            <person name="Krijgsveld J."/>
            <person name="Kriventseva E.V."/>
            <person name="Kultz D."/>
            <person name="Laforsch C."/>
            <person name="Lindquist E."/>
            <person name="Lopez J."/>
            <person name="Manak J.R."/>
            <person name="Muller J."/>
            <person name="Pangilinan J."/>
            <person name="Patwardhan R.P."/>
            <person name="Pitluck S."/>
            <person name="Pritham E.J."/>
            <person name="Rechtsteiner A."/>
            <person name="Rho M."/>
            <person name="Rogozin I.B."/>
            <person name="Sakarya O."/>
            <person name="Salamov A."/>
            <person name="Schaack S."/>
            <person name="Shapiro H."/>
            <person name="Shiga Y."/>
            <person name="Skalitzky C."/>
            <person name="Smith Z."/>
            <person name="Souvorov A."/>
            <person name="Sung W."/>
            <person name="Tang Z."/>
            <person name="Tsuchiya D."/>
            <person name="Tu H."/>
            <person name="Vos H."/>
            <person name="Wang M."/>
            <person name="Wolf Y.I."/>
            <person name="Yamagata H."/>
            <person name="Yamada T."/>
            <person name="Ye Y."/>
            <person name="Shaw J.R."/>
            <person name="Andrews J."/>
            <person name="Crease T.J."/>
            <person name="Tang H."/>
            <person name="Lucas S.M."/>
            <person name="Robertson H.M."/>
            <person name="Bork P."/>
            <person name="Koonin E.V."/>
            <person name="Zdobnov E.M."/>
            <person name="Grigoriev I.V."/>
            <person name="Lynch M."/>
            <person name="Boore J.L."/>
        </authorList>
    </citation>
    <scope>NUCLEOTIDE SEQUENCE [LARGE SCALE GENOMIC DNA]</scope>
</reference>
<proteinExistence type="predicted"/>
<dbReference type="AlphaFoldDB" id="E9HYG7"/>
<dbReference type="KEGG" id="dpx:DAPPUDRAFT_119416"/>
<dbReference type="HOGENOM" id="CLU_1054719_0_0_1"/>
<gene>
    <name evidence="2" type="ORF">DAPPUDRAFT_119416</name>
</gene>
<dbReference type="EMBL" id="GL733157">
    <property type="protein sequence ID" value="EFX63215.1"/>
    <property type="molecule type" value="Genomic_DNA"/>
</dbReference>
<dbReference type="Proteomes" id="UP000000305">
    <property type="component" value="Unassembled WGS sequence"/>
</dbReference>
<feature type="region of interest" description="Disordered" evidence="1">
    <location>
        <begin position="35"/>
        <end position="67"/>
    </location>
</feature>
<protein>
    <submittedName>
        <fullName evidence="2">Uncharacterized protein</fullName>
    </submittedName>
</protein>
<evidence type="ECO:0000313" key="2">
    <source>
        <dbReference type="EMBL" id="EFX63215.1"/>
    </source>
</evidence>
<organism evidence="2 3">
    <name type="scientific">Daphnia pulex</name>
    <name type="common">Water flea</name>
    <dbReference type="NCBI Taxonomy" id="6669"/>
    <lineage>
        <taxon>Eukaryota</taxon>
        <taxon>Metazoa</taxon>
        <taxon>Ecdysozoa</taxon>
        <taxon>Arthropoda</taxon>
        <taxon>Crustacea</taxon>
        <taxon>Branchiopoda</taxon>
        <taxon>Diplostraca</taxon>
        <taxon>Cladocera</taxon>
        <taxon>Anomopoda</taxon>
        <taxon>Daphniidae</taxon>
        <taxon>Daphnia</taxon>
    </lineage>
</organism>
<dbReference type="InParanoid" id="E9HYG7"/>